<dbReference type="EMBL" id="BQNB010008918">
    <property type="protein sequence ID" value="GJS56174.1"/>
    <property type="molecule type" value="Genomic_DNA"/>
</dbReference>
<dbReference type="Proteomes" id="UP001151760">
    <property type="component" value="Unassembled WGS sequence"/>
</dbReference>
<evidence type="ECO:0000313" key="4">
    <source>
        <dbReference type="Proteomes" id="UP001151760"/>
    </source>
</evidence>
<keyword evidence="4" id="KW-1185">Reference proteome</keyword>
<keyword evidence="2" id="KW-0472">Membrane</keyword>
<organism evidence="3 4">
    <name type="scientific">Tanacetum coccineum</name>
    <dbReference type="NCBI Taxonomy" id="301880"/>
    <lineage>
        <taxon>Eukaryota</taxon>
        <taxon>Viridiplantae</taxon>
        <taxon>Streptophyta</taxon>
        <taxon>Embryophyta</taxon>
        <taxon>Tracheophyta</taxon>
        <taxon>Spermatophyta</taxon>
        <taxon>Magnoliopsida</taxon>
        <taxon>eudicotyledons</taxon>
        <taxon>Gunneridae</taxon>
        <taxon>Pentapetalae</taxon>
        <taxon>asterids</taxon>
        <taxon>campanulids</taxon>
        <taxon>Asterales</taxon>
        <taxon>Asteraceae</taxon>
        <taxon>Asteroideae</taxon>
        <taxon>Anthemideae</taxon>
        <taxon>Anthemidinae</taxon>
        <taxon>Tanacetum</taxon>
    </lineage>
</organism>
<sequence>MRISRATKVQPWWTLGVVLCLFGYIMSTLFSAILYVIFRIPLPGLSYAIQSPPMGNSDLIGGGGPTCALTQVPVITAYRSMCGRPRRTASCYESMLRRMLMNSLSTYRGILFFSSPPHPPQPRPSNSADTTPLPRIVKG</sequence>
<evidence type="ECO:0000256" key="2">
    <source>
        <dbReference type="SAM" id="Phobius"/>
    </source>
</evidence>
<evidence type="ECO:0000256" key="1">
    <source>
        <dbReference type="SAM" id="MobiDB-lite"/>
    </source>
</evidence>
<proteinExistence type="predicted"/>
<feature type="region of interest" description="Disordered" evidence="1">
    <location>
        <begin position="117"/>
        <end position="139"/>
    </location>
</feature>
<comment type="caution">
    <text evidence="3">The sequence shown here is derived from an EMBL/GenBank/DDBJ whole genome shotgun (WGS) entry which is preliminary data.</text>
</comment>
<evidence type="ECO:0000313" key="3">
    <source>
        <dbReference type="EMBL" id="GJS56174.1"/>
    </source>
</evidence>
<name>A0ABQ4WTD0_9ASTR</name>
<feature type="transmembrane region" description="Helical" evidence="2">
    <location>
        <begin position="12"/>
        <end position="38"/>
    </location>
</feature>
<reference evidence="3" key="1">
    <citation type="journal article" date="2022" name="Int. J. Mol. Sci.">
        <title>Draft Genome of Tanacetum Coccineum: Genomic Comparison of Closely Related Tanacetum-Family Plants.</title>
        <authorList>
            <person name="Yamashiro T."/>
            <person name="Shiraishi A."/>
            <person name="Nakayama K."/>
            <person name="Satake H."/>
        </authorList>
    </citation>
    <scope>NUCLEOTIDE SEQUENCE</scope>
</reference>
<accession>A0ABQ4WTD0</accession>
<reference evidence="3" key="2">
    <citation type="submission" date="2022-01" db="EMBL/GenBank/DDBJ databases">
        <authorList>
            <person name="Yamashiro T."/>
            <person name="Shiraishi A."/>
            <person name="Satake H."/>
            <person name="Nakayama K."/>
        </authorList>
    </citation>
    <scope>NUCLEOTIDE SEQUENCE</scope>
</reference>
<gene>
    <name evidence="3" type="ORF">Tco_0629536</name>
</gene>
<keyword evidence="2" id="KW-0812">Transmembrane</keyword>
<protein>
    <submittedName>
        <fullName evidence="3">Uncharacterized protein</fullName>
    </submittedName>
</protein>
<keyword evidence="2" id="KW-1133">Transmembrane helix</keyword>